<dbReference type="SUPFAM" id="SSF47459">
    <property type="entry name" value="HLH, helix-loop-helix DNA-binding domain"/>
    <property type="match status" value="1"/>
</dbReference>
<accession>A0AAV1AMU4</accession>
<dbReference type="Proteomes" id="UP001157006">
    <property type="component" value="Chromosome 5"/>
</dbReference>
<reference evidence="8 9" key="1">
    <citation type="submission" date="2023-01" db="EMBL/GenBank/DDBJ databases">
        <authorList>
            <person name="Kreplak J."/>
        </authorList>
    </citation>
    <scope>NUCLEOTIDE SEQUENCE [LARGE SCALE GENOMIC DNA]</scope>
</reference>
<dbReference type="Pfam" id="PF00010">
    <property type="entry name" value="HLH"/>
    <property type="match status" value="1"/>
</dbReference>
<proteinExistence type="predicted"/>
<dbReference type="Gene3D" id="4.10.280.10">
    <property type="entry name" value="Helix-loop-helix DNA-binding domain"/>
    <property type="match status" value="1"/>
</dbReference>
<evidence type="ECO:0000256" key="2">
    <source>
        <dbReference type="ARBA" id="ARBA00023015"/>
    </source>
</evidence>
<feature type="region of interest" description="Disordered" evidence="6">
    <location>
        <begin position="105"/>
        <end position="127"/>
    </location>
</feature>
<keyword evidence="2" id="KW-0805">Transcription regulation</keyword>
<dbReference type="InterPro" id="IPR052610">
    <property type="entry name" value="bHLH_transcription_regulator"/>
</dbReference>
<dbReference type="GO" id="GO:0046983">
    <property type="term" value="F:protein dimerization activity"/>
    <property type="evidence" value="ECO:0007669"/>
    <property type="project" value="InterPro"/>
</dbReference>
<keyword evidence="9" id="KW-1185">Reference proteome</keyword>
<dbReference type="InterPro" id="IPR036638">
    <property type="entry name" value="HLH_DNA-bd_sf"/>
</dbReference>
<feature type="coiled-coil region" evidence="5">
    <location>
        <begin position="162"/>
        <end position="189"/>
    </location>
</feature>
<keyword evidence="4" id="KW-0539">Nucleus</keyword>
<evidence type="ECO:0000256" key="6">
    <source>
        <dbReference type="SAM" id="MobiDB-lite"/>
    </source>
</evidence>
<name>A0AAV1AMU4_VICFA</name>
<keyword evidence="5" id="KW-0175">Coiled coil</keyword>
<sequence>MEEIPWGNCSYDLEMDHEVTESLCDTNNTFEEEFLRDIFHQTPQDLFMSLPIDNNNNSSINVSHSTDQHVAEKPSSYILSFDKSSILLPPTQQHIDHLKCSLPLSSKSKANQSSNSRKRRSASETLDHIMAERKRRKEIRMMFIELSAILPGLKKTDKSYKLREAVNYVKQFKERVKELEQDIKKRDKEFVNTLTRSHLFIDNDVAIIGASTGFLEQDIKKRDKESVNTLTRSHLFIDNDVAIGEKKTEESYECNQSLPQVEARVLGKEVLIRVHCVMQKEIVVNIMSQLQLHHLSITTSSILPFRNTLNINIVAQMDDNCNLIVKALVKKLKLVATLQTCDDVQQ</sequence>
<dbReference type="PROSITE" id="PS50888">
    <property type="entry name" value="BHLH"/>
    <property type="match status" value="1"/>
</dbReference>
<gene>
    <name evidence="8" type="ORF">VFH_V004520</name>
</gene>
<dbReference type="AlphaFoldDB" id="A0AAV1AMU4"/>
<protein>
    <recommendedName>
        <fullName evidence="7">BHLH domain-containing protein</fullName>
    </recommendedName>
</protein>
<dbReference type="PANTHER" id="PTHR45959:SF27">
    <property type="entry name" value="HELIX LOOP HELIX DNA-BINDING DOMAIN PROTEIN"/>
    <property type="match status" value="1"/>
</dbReference>
<dbReference type="PANTHER" id="PTHR45959">
    <property type="entry name" value="BHLH TRANSCRIPTION FACTOR"/>
    <property type="match status" value="1"/>
</dbReference>
<dbReference type="GO" id="GO:0005634">
    <property type="term" value="C:nucleus"/>
    <property type="evidence" value="ECO:0007669"/>
    <property type="project" value="UniProtKB-SubCell"/>
</dbReference>
<dbReference type="SMART" id="SM00353">
    <property type="entry name" value="HLH"/>
    <property type="match status" value="1"/>
</dbReference>
<dbReference type="EMBL" id="OX451740">
    <property type="protein sequence ID" value="CAI8611819.1"/>
    <property type="molecule type" value="Genomic_DNA"/>
</dbReference>
<evidence type="ECO:0000313" key="9">
    <source>
        <dbReference type="Proteomes" id="UP001157006"/>
    </source>
</evidence>
<evidence type="ECO:0000256" key="1">
    <source>
        <dbReference type="ARBA" id="ARBA00004123"/>
    </source>
</evidence>
<comment type="subcellular location">
    <subcellularLocation>
        <location evidence="1">Nucleus</location>
    </subcellularLocation>
</comment>
<feature type="domain" description="BHLH" evidence="7">
    <location>
        <begin position="123"/>
        <end position="172"/>
    </location>
</feature>
<organism evidence="8 9">
    <name type="scientific">Vicia faba</name>
    <name type="common">Broad bean</name>
    <name type="synonym">Faba vulgaris</name>
    <dbReference type="NCBI Taxonomy" id="3906"/>
    <lineage>
        <taxon>Eukaryota</taxon>
        <taxon>Viridiplantae</taxon>
        <taxon>Streptophyta</taxon>
        <taxon>Embryophyta</taxon>
        <taxon>Tracheophyta</taxon>
        <taxon>Spermatophyta</taxon>
        <taxon>Magnoliopsida</taxon>
        <taxon>eudicotyledons</taxon>
        <taxon>Gunneridae</taxon>
        <taxon>Pentapetalae</taxon>
        <taxon>rosids</taxon>
        <taxon>fabids</taxon>
        <taxon>Fabales</taxon>
        <taxon>Fabaceae</taxon>
        <taxon>Papilionoideae</taxon>
        <taxon>50 kb inversion clade</taxon>
        <taxon>NPAAA clade</taxon>
        <taxon>Hologalegina</taxon>
        <taxon>IRL clade</taxon>
        <taxon>Fabeae</taxon>
        <taxon>Vicia</taxon>
    </lineage>
</organism>
<evidence type="ECO:0000256" key="4">
    <source>
        <dbReference type="ARBA" id="ARBA00023242"/>
    </source>
</evidence>
<feature type="compositionally biased region" description="Low complexity" evidence="6">
    <location>
        <begin position="105"/>
        <end position="115"/>
    </location>
</feature>
<dbReference type="InterPro" id="IPR011598">
    <property type="entry name" value="bHLH_dom"/>
</dbReference>
<evidence type="ECO:0000256" key="3">
    <source>
        <dbReference type="ARBA" id="ARBA00023163"/>
    </source>
</evidence>
<keyword evidence="3" id="KW-0804">Transcription</keyword>
<evidence type="ECO:0000313" key="8">
    <source>
        <dbReference type="EMBL" id="CAI8611819.1"/>
    </source>
</evidence>
<evidence type="ECO:0000259" key="7">
    <source>
        <dbReference type="PROSITE" id="PS50888"/>
    </source>
</evidence>
<evidence type="ECO:0000256" key="5">
    <source>
        <dbReference type="SAM" id="Coils"/>
    </source>
</evidence>